<dbReference type="Proteomes" id="UP000808914">
    <property type="component" value="Unassembled WGS sequence"/>
</dbReference>
<comment type="caution">
    <text evidence="1">The sequence shown here is derived from an EMBL/GenBank/DDBJ whole genome shotgun (WGS) entry which is preliminary data.</text>
</comment>
<evidence type="ECO:0000313" key="1">
    <source>
        <dbReference type="EMBL" id="MBM7644642.1"/>
    </source>
</evidence>
<evidence type="ECO:0000313" key="2">
    <source>
        <dbReference type="Proteomes" id="UP000808914"/>
    </source>
</evidence>
<dbReference type="RefSeq" id="WP_205002593.1">
    <property type="nucleotide sequence ID" value="NZ_JAFBER010000003.1"/>
</dbReference>
<gene>
    <name evidence="1" type="ORF">JOD45_000835</name>
</gene>
<name>A0ABS2PX72_9BACL</name>
<sequence length="169" mass="19776">MSILAKLKPLPVEEISKNDALYRSLEIKMQQLGYLTPYRESLNWDKEIASYELGSRELIEKLKKTAAKNDGVPLFYAKLLKKTIYQNLILHPNNQGFYLPFRFEEPFTIDIQGEKIWIGSSIRLSEELQWLEITMNNENDEDLIEIWQTLREICSESSEHMTPVQLHSA</sequence>
<proteinExistence type="predicted"/>
<reference evidence="1 2" key="1">
    <citation type="submission" date="2021-01" db="EMBL/GenBank/DDBJ databases">
        <title>Genomic Encyclopedia of Type Strains, Phase IV (KMG-IV): sequencing the most valuable type-strain genomes for metagenomic binning, comparative biology and taxonomic classification.</title>
        <authorList>
            <person name="Goeker M."/>
        </authorList>
    </citation>
    <scope>NUCLEOTIDE SEQUENCE [LARGE SCALE GENOMIC DNA]</scope>
    <source>
        <strain evidence="1 2">DSM 28236</strain>
    </source>
</reference>
<dbReference type="EMBL" id="JAFBER010000003">
    <property type="protein sequence ID" value="MBM7644642.1"/>
    <property type="molecule type" value="Genomic_DNA"/>
</dbReference>
<keyword evidence="2" id="KW-1185">Reference proteome</keyword>
<organism evidence="1 2">
    <name type="scientific">Scopulibacillus daqui</name>
    <dbReference type="NCBI Taxonomy" id="1469162"/>
    <lineage>
        <taxon>Bacteria</taxon>
        <taxon>Bacillati</taxon>
        <taxon>Bacillota</taxon>
        <taxon>Bacilli</taxon>
        <taxon>Bacillales</taxon>
        <taxon>Sporolactobacillaceae</taxon>
        <taxon>Scopulibacillus</taxon>
    </lineage>
</organism>
<protein>
    <submittedName>
        <fullName evidence="1">Uncharacterized protein</fullName>
    </submittedName>
</protein>
<accession>A0ABS2PX72</accession>